<feature type="compositionally biased region" description="Polar residues" evidence="1">
    <location>
        <begin position="1"/>
        <end position="10"/>
    </location>
</feature>
<accession>A0AAN6PJ48</accession>
<dbReference type="EMBL" id="MU854354">
    <property type="protein sequence ID" value="KAK4041607.1"/>
    <property type="molecule type" value="Genomic_DNA"/>
</dbReference>
<reference evidence="3" key="1">
    <citation type="journal article" date="2023" name="Mol. Phylogenet. Evol.">
        <title>Genome-scale phylogeny and comparative genomics of the fungal order Sordariales.</title>
        <authorList>
            <person name="Hensen N."/>
            <person name="Bonometti L."/>
            <person name="Westerberg I."/>
            <person name="Brannstrom I.O."/>
            <person name="Guillou S."/>
            <person name="Cros-Aarteil S."/>
            <person name="Calhoun S."/>
            <person name="Haridas S."/>
            <person name="Kuo A."/>
            <person name="Mondo S."/>
            <person name="Pangilinan J."/>
            <person name="Riley R."/>
            <person name="LaButti K."/>
            <person name="Andreopoulos B."/>
            <person name="Lipzen A."/>
            <person name="Chen C."/>
            <person name="Yan M."/>
            <person name="Daum C."/>
            <person name="Ng V."/>
            <person name="Clum A."/>
            <person name="Steindorff A."/>
            <person name="Ohm R.A."/>
            <person name="Martin F."/>
            <person name="Silar P."/>
            <person name="Natvig D.O."/>
            <person name="Lalanne C."/>
            <person name="Gautier V."/>
            <person name="Ament-Velasquez S.L."/>
            <person name="Kruys A."/>
            <person name="Hutchinson M.I."/>
            <person name="Powell A.J."/>
            <person name="Barry K."/>
            <person name="Miller A.N."/>
            <person name="Grigoriev I.V."/>
            <person name="Debuchy R."/>
            <person name="Gladieux P."/>
            <person name="Hiltunen Thoren M."/>
            <person name="Johannesson H."/>
        </authorList>
    </citation>
    <scope>NUCLEOTIDE SEQUENCE [LARGE SCALE GENOMIC DNA]</scope>
    <source>
        <strain evidence="3">CBS 284.82</strain>
    </source>
</reference>
<evidence type="ECO:0000256" key="1">
    <source>
        <dbReference type="SAM" id="MobiDB-lite"/>
    </source>
</evidence>
<gene>
    <name evidence="2" type="ORF">C8A01DRAFT_14677</name>
</gene>
<organism evidence="2 3">
    <name type="scientific">Parachaetomium inaequale</name>
    <dbReference type="NCBI Taxonomy" id="2588326"/>
    <lineage>
        <taxon>Eukaryota</taxon>
        <taxon>Fungi</taxon>
        <taxon>Dikarya</taxon>
        <taxon>Ascomycota</taxon>
        <taxon>Pezizomycotina</taxon>
        <taxon>Sordariomycetes</taxon>
        <taxon>Sordariomycetidae</taxon>
        <taxon>Sordariales</taxon>
        <taxon>Chaetomiaceae</taxon>
        <taxon>Parachaetomium</taxon>
    </lineage>
</organism>
<sequence length="119" mass="12484">MSTSTAPQTHPENKPPGPGDTIADLAASLLSSPKHTHSHHHTTTTTTNNNNNHDGSGNSGQEKSASAARAMSHTGAWKPALDGRQSWSAQEYKHDLLKRQYMAAGPGEEAGKGGGFSEV</sequence>
<keyword evidence="3" id="KW-1185">Reference proteome</keyword>
<protein>
    <submittedName>
        <fullName evidence="2">Uncharacterized protein</fullName>
    </submittedName>
</protein>
<name>A0AAN6PJ48_9PEZI</name>
<dbReference type="AlphaFoldDB" id="A0AAN6PJ48"/>
<proteinExistence type="predicted"/>
<comment type="caution">
    <text evidence="2">The sequence shown here is derived from an EMBL/GenBank/DDBJ whole genome shotgun (WGS) entry which is preliminary data.</text>
</comment>
<evidence type="ECO:0000313" key="3">
    <source>
        <dbReference type="Proteomes" id="UP001303115"/>
    </source>
</evidence>
<feature type="compositionally biased region" description="Low complexity" evidence="1">
    <location>
        <begin position="43"/>
        <end position="60"/>
    </location>
</feature>
<feature type="region of interest" description="Disordered" evidence="1">
    <location>
        <begin position="1"/>
        <end position="84"/>
    </location>
</feature>
<dbReference type="Proteomes" id="UP001303115">
    <property type="component" value="Unassembled WGS sequence"/>
</dbReference>
<evidence type="ECO:0000313" key="2">
    <source>
        <dbReference type="EMBL" id="KAK4041607.1"/>
    </source>
</evidence>